<reference evidence="2 3" key="1">
    <citation type="submission" date="2018-04" db="EMBL/GenBank/DDBJ databases">
        <title>Novel Campyloabacter and Helicobacter Species and Strains.</title>
        <authorList>
            <person name="Mannion A.J."/>
            <person name="Shen Z."/>
            <person name="Fox J.G."/>
        </authorList>
    </citation>
    <scope>NUCLEOTIDE SEQUENCE [LARGE SCALE GENOMIC DNA]</scope>
    <source>
        <strain evidence="2 3">MIT 97-5075</strain>
    </source>
</reference>
<dbReference type="RefSeq" id="WP_104762836.1">
    <property type="nucleotide sequence ID" value="NZ_FZPM01000009.1"/>
</dbReference>
<dbReference type="Gene3D" id="3.40.50.720">
    <property type="entry name" value="NAD(P)-binding Rossmann-like Domain"/>
    <property type="match status" value="1"/>
</dbReference>
<evidence type="ECO:0000313" key="3">
    <source>
        <dbReference type="Proteomes" id="UP000256424"/>
    </source>
</evidence>
<proteinExistence type="predicted"/>
<dbReference type="Pfam" id="PF00208">
    <property type="entry name" value="ELFV_dehydrog"/>
    <property type="match status" value="1"/>
</dbReference>
<evidence type="ECO:0000313" key="2">
    <source>
        <dbReference type="EMBL" id="RDU72385.1"/>
    </source>
</evidence>
<organism evidence="2 3">
    <name type="scientific">Helicobacter aurati</name>
    <dbReference type="NCBI Taxonomy" id="137778"/>
    <lineage>
        <taxon>Bacteria</taxon>
        <taxon>Pseudomonadati</taxon>
        <taxon>Campylobacterota</taxon>
        <taxon>Epsilonproteobacteria</taxon>
        <taxon>Campylobacterales</taxon>
        <taxon>Helicobacteraceae</taxon>
        <taxon>Helicobacter</taxon>
    </lineage>
</organism>
<dbReference type="GO" id="GO:0016491">
    <property type="term" value="F:oxidoreductase activity"/>
    <property type="evidence" value="ECO:0007669"/>
    <property type="project" value="InterPro"/>
</dbReference>
<name>A0A3D8J5G3_9HELI</name>
<keyword evidence="3" id="KW-1185">Reference proteome</keyword>
<dbReference type="InterPro" id="IPR006096">
    <property type="entry name" value="Glu/Leu/Phe/Val/Trp_DH_C"/>
</dbReference>
<dbReference type="OrthoDB" id="9803297at2"/>
<dbReference type="AlphaFoldDB" id="A0A3D8J5G3"/>
<sequence>MPSNLSLNDSVPTQSDSYTIPTIFTQSIVHFIENSYNNVLLDSQMQFFLQKLCKMESCNMGTWKHFENLQNLSKTNSISSDELCKYFMQDSLLFQKKHYFLPCFYNTVSFQESQSHIFGFFGQGDYFLVEALSHTTSPQEIATLALQYAISLLLSLESADTACILVILHEGDSCAHARQTEIVAHSPYKLYRCIRHFYFEQPFDIIGENYHLLKCASLFLELRGANLEGKFCIITGDSIHSLLLAKGLKLLHAKPLTLSNTTGVLYDSNGLDIELLETIYAQTHSTSVNSTMQNWLEIYAHERQCDFVQQPQAIKEIPAFATFLAHKTPITRQIMQSLLRNGCKYIVELLPNLSLEAQRLVLDSRICYMPFVLVGCVYFMRQLRDMQNDTTIYFRALLENVEYKLQDSYPTNIPCFITLQSIFSFLIEQNMACDRLSYE</sequence>
<dbReference type="EMBL" id="NXLW01000007">
    <property type="protein sequence ID" value="RDU72385.1"/>
    <property type="molecule type" value="Genomic_DNA"/>
</dbReference>
<gene>
    <name evidence="2" type="ORF">CQA66_04805</name>
</gene>
<evidence type="ECO:0000259" key="1">
    <source>
        <dbReference type="Pfam" id="PF00208"/>
    </source>
</evidence>
<dbReference type="Proteomes" id="UP000256424">
    <property type="component" value="Unassembled WGS sequence"/>
</dbReference>
<accession>A0A3D8J5G3</accession>
<dbReference type="GO" id="GO:0006520">
    <property type="term" value="P:amino acid metabolic process"/>
    <property type="evidence" value="ECO:0007669"/>
    <property type="project" value="InterPro"/>
</dbReference>
<comment type="caution">
    <text evidence="2">The sequence shown here is derived from an EMBL/GenBank/DDBJ whole genome shotgun (WGS) entry which is preliminary data.</text>
</comment>
<protein>
    <recommendedName>
        <fullName evidence="1">Glutamate/phenylalanine/leucine/valine/L-tryptophan dehydrogenase C-terminal domain-containing protein</fullName>
    </recommendedName>
</protein>
<feature type="domain" description="Glutamate/phenylalanine/leucine/valine/L-tryptophan dehydrogenase C-terminal" evidence="1">
    <location>
        <begin position="221"/>
        <end position="371"/>
    </location>
</feature>